<dbReference type="Pfam" id="PF01061">
    <property type="entry name" value="ABC2_membrane"/>
    <property type="match status" value="1"/>
</dbReference>
<keyword evidence="7" id="KW-0625">Polysaccharide transport</keyword>
<evidence type="ECO:0000256" key="3">
    <source>
        <dbReference type="ARBA" id="ARBA00022448"/>
    </source>
</evidence>
<feature type="transmembrane region" description="Helical" evidence="9">
    <location>
        <begin position="43"/>
        <end position="69"/>
    </location>
</feature>
<evidence type="ECO:0000256" key="4">
    <source>
        <dbReference type="ARBA" id="ARBA00022475"/>
    </source>
</evidence>
<feature type="transmembrane region" description="Helical" evidence="9">
    <location>
        <begin position="76"/>
        <end position="92"/>
    </location>
</feature>
<dbReference type="GO" id="GO:0005886">
    <property type="term" value="C:plasma membrane"/>
    <property type="evidence" value="ECO:0007669"/>
    <property type="project" value="UniProtKB-SubCell"/>
</dbReference>
<reference evidence="11 12" key="1">
    <citation type="journal article" date="2012" name="J. Bacteriol.">
        <title>Genome Sequence of Nitratireductor aquibiodomus Strain RA22.</title>
        <authorList>
            <person name="Singh A."/>
            <person name="Jangir P.K."/>
            <person name="Kumari C."/>
            <person name="Sharma R."/>
        </authorList>
    </citation>
    <scope>NUCLEOTIDE SEQUENCE [LARGE SCALE GENOMIC DNA]</scope>
    <source>
        <strain evidence="11 12">RA22</strain>
    </source>
</reference>
<keyword evidence="7" id="KW-0762">Sugar transport</keyword>
<feature type="domain" description="ABC-2 type transporter transmembrane" evidence="10">
    <location>
        <begin position="13"/>
        <end position="122"/>
    </location>
</feature>
<comment type="similarity">
    <text evidence="2">Belongs to the ABC-2 integral membrane protein family.</text>
</comment>
<organism evidence="11 12">
    <name type="scientific">Nitratireductor aquibiodomus RA22</name>
    <dbReference type="NCBI Taxonomy" id="1189611"/>
    <lineage>
        <taxon>Bacteria</taxon>
        <taxon>Pseudomonadati</taxon>
        <taxon>Pseudomonadota</taxon>
        <taxon>Alphaproteobacteria</taxon>
        <taxon>Hyphomicrobiales</taxon>
        <taxon>Phyllobacteriaceae</taxon>
        <taxon>Nitratireductor</taxon>
    </lineage>
</organism>
<evidence type="ECO:0000256" key="7">
    <source>
        <dbReference type="ARBA" id="ARBA00023047"/>
    </source>
</evidence>
<feature type="transmembrane region" description="Helical" evidence="9">
    <location>
        <begin position="126"/>
        <end position="149"/>
    </location>
</feature>
<gene>
    <name evidence="11" type="ORF">A33O_14801</name>
</gene>
<evidence type="ECO:0000256" key="2">
    <source>
        <dbReference type="ARBA" id="ARBA00007783"/>
    </source>
</evidence>
<dbReference type="PANTHER" id="PTHR30413:SF10">
    <property type="entry name" value="CAPSULE POLYSACCHARIDE EXPORT INNER-MEMBRANE PROTEIN CTRC"/>
    <property type="match status" value="1"/>
</dbReference>
<evidence type="ECO:0000256" key="8">
    <source>
        <dbReference type="ARBA" id="ARBA00023136"/>
    </source>
</evidence>
<dbReference type="GO" id="GO:0015774">
    <property type="term" value="P:polysaccharide transport"/>
    <property type="evidence" value="ECO:0007669"/>
    <property type="project" value="UniProtKB-KW"/>
</dbReference>
<dbReference type="Proteomes" id="UP000004622">
    <property type="component" value="Unassembled WGS sequence"/>
</dbReference>
<evidence type="ECO:0000256" key="6">
    <source>
        <dbReference type="ARBA" id="ARBA00022989"/>
    </source>
</evidence>
<name>I5BV65_9HYPH</name>
<dbReference type="InterPro" id="IPR013525">
    <property type="entry name" value="ABC2_TM"/>
</dbReference>
<sequence length="160" mass="17892">MIFPLEILPMVGVVSSLLTAFLSFVVLFIAMVVFAGFVYPASILLIVPMFGLALFTTGVAWILAALGVYIRDLNQIMPLFSTLLLFTAPIVYPRSMVPDDFHFLLALNPLTIPVEWSRAILFEGVLWYPGAGLFLLLSAFVYVLGYGFFRMLRREFADVL</sequence>
<evidence type="ECO:0000259" key="10">
    <source>
        <dbReference type="Pfam" id="PF01061"/>
    </source>
</evidence>
<evidence type="ECO:0000256" key="9">
    <source>
        <dbReference type="SAM" id="Phobius"/>
    </source>
</evidence>
<accession>I5BV65</accession>
<dbReference type="GO" id="GO:0140359">
    <property type="term" value="F:ABC-type transporter activity"/>
    <property type="evidence" value="ECO:0007669"/>
    <property type="project" value="InterPro"/>
</dbReference>
<keyword evidence="4" id="KW-1003">Cell membrane</keyword>
<evidence type="ECO:0000313" key="11">
    <source>
        <dbReference type="EMBL" id="EIM73467.1"/>
    </source>
</evidence>
<dbReference type="AlphaFoldDB" id="I5BV65"/>
<comment type="subcellular location">
    <subcellularLocation>
        <location evidence="1">Cell membrane</location>
        <topology evidence="1">Multi-pass membrane protein</topology>
    </subcellularLocation>
</comment>
<dbReference type="GO" id="GO:0015920">
    <property type="term" value="P:lipopolysaccharide transport"/>
    <property type="evidence" value="ECO:0007669"/>
    <property type="project" value="TreeGrafter"/>
</dbReference>
<evidence type="ECO:0000256" key="1">
    <source>
        <dbReference type="ARBA" id="ARBA00004651"/>
    </source>
</evidence>
<dbReference type="PANTHER" id="PTHR30413">
    <property type="entry name" value="INNER MEMBRANE TRANSPORT PERMEASE"/>
    <property type="match status" value="1"/>
</dbReference>
<feature type="transmembrane region" description="Helical" evidence="9">
    <location>
        <begin position="7"/>
        <end position="37"/>
    </location>
</feature>
<protein>
    <submittedName>
        <fullName evidence="11">ABC-2 type transport system integral membrane protein</fullName>
    </submittedName>
</protein>
<keyword evidence="8 9" id="KW-0472">Membrane</keyword>
<keyword evidence="6 9" id="KW-1133">Transmembrane helix</keyword>
<evidence type="ECO:0000313" key="12">
    <source>
        <dbReference type="Proteomes" id="UP000004622"/>
    </source>
</evidence>
<dbReference type="EMBL" id="AJXZ01000038">
    <property type="protein sequence ID" value="EIM73467.1"/>
    <property type="molecule type" value="Genomic_DNA"/>
</dbReference>
<evidence type="ECO:0000256" key="5">
    <source>
        <dbReference type="ARBA" id="ARBA00022692"/>
    </source>
</evidence>
<comment type="caution">
    <text evidence="11">The sequence shown here is derived from an EMBL/GenBank/DDBJ whole genome shotgun (WGS) entry which is preliminary data.</text>
</comment>
<keyword evidence="5 9" id="KW-0812">Transmembrane</keyword>
<keyword evidence="3" id="KW-0813">Transport</keyword>
<proteinExistence type="inferred from homology"/>